<name>A0ABM7NS33_9VIRU</name>
<dbReference type="SUPFAM" id="SSF82199">
    <property type="entry name" value="SET domain"/>
    <property type="match status" value="1"/>
</dbReference>
<dbReference type="GeneID" id="80558175"/>
<evidence type="ECO:0000313" key="3">
    <source>
        <dbReference type="Proteomes" id="UP001321479"/>
    </source>
</evidence>
<dbReference type="Pfam" id="PF00856">
    <property type="entry name" value="SET"/>
    <property type="match status" value="1"/>
</dbReference>
<dbReference type="InterPro" id="IPR001214">
    <property type="entry name" value="SET_dom"/>
</dbReference>
<feature type="domain" description="SET" evidence="1">
    <location>
        <begin position="53"/>
        <end position="193"/>
    </location>
</feature>
<accession>A0ABM7NS33</accession>
<organism evidence="2 3">
    <name type="scientific">Cotonvirus japonicus</name>
    <dbReference type="NCBI Taxonomy" id="2811091"/>
    <lineage>
        <taxon>Viruses</taxon>
        <taxon>Varidnaviria</taxon>
        <taxon>Bamfordvirae</taxon>
        <taxon>Nucleocytoviricota</taxon>
        <taxon>Megaviricetes</taxon>
        <taxon>Imitervirales</taxon>
        <taxon>Mimiviridae</taxon>
        <taxon>Megamimivirinae</taxon>
        <taxon>Cotonvirus</taxon>
        <taxon>Cotonvirus japonicum</taxon>
    </lineage>
</organism>
<dbReference type="InterPro" id="IPR046341">
    <property type="entry name" value="SET_dom_sf"/>
</dbReference>
<evidence type="ECO:0000259" key="1">
    <source>
        <dbReference type="PROSITE" id="PS50280"/>
    </source>
</evidence>
<sequence>MVDNTTDSSDNLFETTLNDKNHGEKILDAIDDKIISKSAKYNNDYICVIYQHPFIQQVTIDNFKSVTNTEDISIGELLLLEHVYVDNTTNCHLVIENNSDIFNDMYPRTTLYSETKQEERRIQSVTKLSSNCFGYMSNKLLTSSIQKINHSCTPNCAVNIRERYIFAGTHVVFMELFAIKNIKTGSPITINYGPETAHKRDFECDCGMDYDHRKKLFGVTCKLAKHFSDIEGPIIQNLVLDYVKTNLGNKILLNHYLAKHGIFFDKNTISAITPEGCQTINNVLDKSLNSKQKRSTKNKVGNLIMDQKKINLFLAIMNKILFDDRTKKN</sequence>
<protein>
    <submittedName>
        <fullName evidence="2">SET domain-containing protein</fullName>
    </submittedName>
</protein>
<dbReference type="Gene3D" id="2.170.270.10">
    <property type="entry name" value="SET domain"/>
    <property type="match status" value="1"/>
</dbReference>
<dbReference type="RefSeq" id="YP_010841578.1">
    <property type="nucleotide sequence ID" value="NC_079139.1"/>
</dbReference>
<reference evidence="2 3" key="1">
    <citation type="submission" date="2021-02" db="EMBL/GenBank/DDBJ databases">
        <title>Cotonvirus japonicus, which uses Golgi apparatus of host cells for its virion factory, phylogenetically links tailed tupanvirus and icosahedral mimivirus.</title>
        <authorList>
            <person name="Takahashi H."/>
            <person name="Fukaya S."/>
            <person name="Song C."/>
            <person name="Murata K."/>
            <person name="Takemura M."/>
        </authorList>
    </citation>
    <scope>NUCLEOTIDE SEQUENCE [LARGE SCALE GENOMIC DNA]</scope>
</reference>
<evidence type="ECO:0000313" key="2">
    <source>
        <dbReference type="EMBL" id="BCS82970.1"/>
    </source>
</evidence>
<dbReference type="Proteomes" id="UP001321479">
    <property type="component" value="Segment"/>
</dbReference>
<dbReference type="EMBL" id="AP024483">
    <property type="protein sequence ID" value="BCS82970.1"/>
    <property type="molecule type" value="Genomic_DNA"/>
</dbReference>
<proteinExistence type="predicted"/>
<dbReference type="PROSITE" id="PS50280">
    <property type="entry name" value="SET"/>
    <property type="match status" value="1"/>
</dbReference>
<keyword evidence="3" id="KW-1185">Reference proteome</keyword>